<name>A0ABT5F0L9_9BACT</name>
<reference evidence="1 2" key="1">
    <citation type="submission" date="2022-11" db="EMBL/GenBank/DDBJ databases">
        <title>Minimal conservation of predation-associated metabolite biosynthetic gene clusters underscores biosynthetic potential of Myxococcota including descriptions for ten novel species: Archangium lansinium sp. nov., Myxococcus landrumus sp. nov., Nannocystis bai.</title>
        <authorList>
            <person name="Ahearne A."/>
            <person name="Stevens C."/>
            <person name="Dowd S."/>
        </authorList>
    </citation>
    <scope>NUCLEOTIDE SEQUENCE [LARGE SCALE GENOMIC DNA]</scope>
    <source>
        <strain evidence="1 2">RJM3</strain>
    </source>
</reference>
<sequence>MSTTSPQIQFHRRSWWGFEVHLNQRAVDVLTTLEGIIAEVVGNFLPRPLSILMDLYIRVRHRRIERASRGQGVRLVSPWTHPLMLTPRPLNPSPMGDTALRWSVSESGAWCPPELFPDHHSATSPALAASGDQLICVQRGIGQDEGLSWMAYGPETGWSDVTRIGTQASRASPALAAFNNQIHCVYRGSGNDPRLYWTIFNGSGWTPGQPLPHDMHSPSSPALAVFHGELVCVFTRQGFMPNPLINPLAFTTFNGTSWRQPRELPHNISSLNNMAAPTGPALAPIVDRLVCAYQGQSGRLLWTTFSGHTWEPPQQIGSAGTPNTPALVNFLGNVHCIHRGTSGNVLWSSTFNRSSWSEWQDTGLRSAAEPALVVYRDKNVDASVRDQLMSVFRGQ</sequence>
<proteinExistence type="predicted"/>
<gene>
    <name evidence="1" type="ORF">POL67_40180</name>
</gene>
<dbReference type="SUPFAM" id="SSF89372">
    <property type="entry name" value="Fucose-specific lectin"/>
    <property type="match status" value="2"/>
</dbReference>
<evidence type="ECO:0000313" key="1">
    <source>
        <dbReference type="EMBL" id="MDC0747620.1"/>
    </source>
</evidence>
<keyword evidence="2" id="KW-1185">Reference proteome</keyword>
<dbReference type="EMBL" id="JAQNDO010000001">
    <property type="protein sequence ID" value="MDC0747620.1"/>
    <property type="molecule type" value="Genomic_DNA"/>
</dbReference>
<dbReference type="Proteomes" id="UP001221411">
    <property type="component" value="Unassembled WGS sequence"/>
</dbReference>
<protein>
    <recommendedName>
        <fullName evidence="3">Sialidase domain-containing protein</fullName>
    </recommendedName>
</protein>
<dbReference type="RefSeq" id="WP_271926152.1">
    <property type="nucleotide sequence ID" value="NZ_JAQNDO010000001.1"/>
</dbReference>
<dbReference type="Gene3D" id="2.120.10.70">
    <property type="entry name" value="Fucose-specific lectin"/>
    <property type="match status" value="2"/>
</dbReference>
<organism evidence="1 2">
    <name type="scientific">Polyangium mundeleinium</name>
    <dbReference type="NCBI Taxonomy" id="2995306"/>
    <lineage>
        <taxon>Bacteria</taxon>
        <taxon>Pseudomonadati</taxon>
        <taxon>Myxococcota</taxon>
        <taxon>Polyangia</taxon>
        <taxon>Polyangiales</taxon>
        <taxon>Polyangiaceae</taxon>
        <taxon>Polyangium</taxon>
    </lineage>
</organism>
<accession>A0ABT5F0L9</accession>
<evidence type="ECO:0008006" key="3">
    <source>
        <dbReference type="Google" id="ProtNLM"/>
    </source>
</evidence>
<comment type="caution">
    <text evidence="1">The sequence shown here is derived from an EMBL/GenBank/DDBJ whole genome shotgun (WGS) entry which is preliminary data.</text>
</comment>
<evidence type="ECO:0000313" key="2">
    <source>
        <dbReference type="Proteomes" id="UP001221411"/>
    </source>
</evidence>